<dbReference type="Gene3D" id="3.40.50.10540">
    <property type="entry name" value="Crotonobetainyl-coa:carnitine coa-transferase, domain 1"/>
    <property type="match status" value="2"/>
</dbReference>
<dbReference type="EMBL" id="FNAX01000009">
    <property type="protein sequence ID" value="SDF60139.1"/>
    <property type="molecule type" value="Genomic_DNA"/>
</dbReference>
<dbReference type="OrthoDB" id="9797653at2"/>
<dbReference type="GO" id="GO:0016740">
    <property type="term" value="F:transferase activity"/>
    <property type="evidence" value="ECO:0007669"/>
    <property type="project" value="UniProtKB-KW"/>
</dbReference>
<dbReference type="Pfam" id="PF02515">
    <property type="entry name" value="CoA_transf_3"/>
    <property type="match status" value="2"/>
</dbReference>
<dbReference type="SUPFAM" id="SSF89796">
    <property type="entry name" value="CoA-transferase family III (CaiB/BaiF)"/>
    <property type="match status" value="2"/>
</dbReference>
<reference evidence="2 3" key="1">
    <citation type="submission" date="2016-10" db="EMBL/GenBank/DDBJ databases">
        <authorList>
            <person name="de Groot N.N."/>
        </authorList>
    </citation>
    <scope>NUCLEOTIDE SEQUENCE [LARGE SCALE GENOMIC DNA]</scope>
    <source>
        <strain evidence="2 3">CGMCC 4.1859</strain>
    </source>
</reference>
<evidence type="ECO:0000313" key="3">
    <source>
        <dbReference type="Proteomes" id="UP000198614"/>
    </source>
</evidence>
<dbReference type="Proteomes" id="UP000198614">
    <property type="component" value="Unassembled WGS sequence"/>
</dbReference>
<proteinExistence type="predicted"/>
<gene>
    <name evidence="2" type="ORF">SAMN05216260_109163</name>
</gene>
<dbReference type="InterPro" id="IPR003673">
    <property type="entry name" value="CoA-Trfase_fam_III"/>
</dbReference>
<dbReference type="PANTHER" id="PTHR48228">
    <property type="entry name" value="SUCCINYL-COA--D-CITRAMALATE COA-TRANSFERASE"/>
    <property type="match status" value="1"/>
</dbReference>
<dbReference type="AlphaFoldDB" id="A0A1G7MG77"/>
<keyword evidence="2" id="KW-0808">Transferase</keyword>
<feature type="region of interest" description="Disordered" evidence="1">
    <location>
        <begin position="128"/>
        <end position="147"/>
    </location>
</feature>
<accession>A0A1G7MG77</accession>
<dbReference type="InterPro" id="IPR050509">
    <property type="entry name" value="CoA-transferase_III"/>
</dbReference>
<feature type="region of interest" description="Disordered" evidence="1">
    <location>
        <begin position="241"/>
        <end position="261"/>
    </location>
</feature>
<dbReference type="PANTHER" id="PTHR48228:SF5">
    <property type="entry name" value="ALPHA-METHYLACYL-COA RACEMASE"/>
    <property type="match status" value="1"/>
</dbReference>
<evidence type="ECO:0000313" key="2">
    <source>
        <dbReference type="EMBL" id="SDF60139.1"/>
    </source>
</evidence>
<name>A0A1G7MG77_9ACTN</name>
<protein>
    <submittedName>
        <fullName evidence="2">CoA-transferase family III</fullName>
    </submittedName>
</protein>
<dbReference type="InterPro" id="IPR023606">
    <property type="entry name" value="CoA-Trfase_III_dom_1_sf"/>
</dbReference>
<evidence type="ECO:0000256" key="1">
    <source>
        <dbReference type="SAM" id="MobiDB-lite"/>
    </source>
</evidence>
<sequence length="571" mass="58498">MTLAVPPARTGPDVARRVAGRLLALTGAPDTAAVTCAVDWSGPLDLALSGERDVQAACGLMHVHGRAAGRPTPLAVDYASTVAGVLAAQGVTAALIARTRGARPAAVRTSVAQAALLALTQYLAAATAEEDGTPEPSGADGPGAPGFVSRDGVRLELEALDAEPWIAFWRRLGAPPDAVRRGWRAFQGRFATAVSPLPPALAATVRGLPFTVLRAAADAAGASLLAVREDPAPPAGVPPWTLTPLPGGGAPRPAGPDTAPPLDGLRVVESTRRVQGPLAGHLLRLLGAEVVRVEPPGADPMRGIPPLTGDCSARFAALNAGKTVVEADLTTGSGRARVRELVRGADVFLHNWAPGKAAALRLDAGDLGRVRPSLVYAWASGWGEALGPRPPLGTDYLVQAHSGLAAALRPAGEAPTPSLMTLTDVLGGLLSAQAVLAALLERLRSGQGRRADSSLYSAAALVPRPRHRVHWGPYDRPLATGEGHLWLGPEARAHPERVARALGAPATGDPDALAARARALTAGALLPRLAAAGVSALPVCTDLAALARDPRLAPALHTGAYAAPRTPWEFA</sequence>
<organism evidence="2 3">
    <name type="scientific">Streptomyces griseoaurantiacus</name>
    <dbReference type="NCBI Taxonomy" id="68213"/>
    <lineage>
        <taxon>Bacteria</taxon>
        <taxon>Bacillati</taxon>
        <taxon>Actinomycetota</taxon>
        <taxon>Actinomycetes</taxon>
        <taxon>Kitasatosporales</taxon>
        <taxon>Streptomycetaceae</taxon>
        <taxon>Streptomyces</taxon>
        <taxon>Streptomyces aurantiacus group</taxon>
    </lineage>
</organism>